<reference evidence="4 5" key="1">
    <citation type="submission" date="2015-01" db="EMBL/GenBank/DDBJ databases">
        <title>Comparative genomics of the lactic acid bacteria isolated from the honey bee gut.</title>
        <authorList>
            <person name="Ellegaard K.M."/>
            <person name="Tamarit D."/>
            <person name="Javelind E."/>
            <person name="Olofsson T."/>
            <person name="Andersson S.G."/>
            <person name="Vasquez A."/>
        </authorList>
    </citation>
    <scope>NUCLEOTIDE SEQUENCE [LARGE SCALE GENOMIC DNA]</scope>
    <source>
        <strain evidence="4 5">Hma11</strain>
    </source>
</reference>
<dbReference type="GO" id="GO:0015628">
    <property type="term" value="P:protein secretion by the type II secretion system"/>
    <property type="evidence" value="ECO:0007669"/>
    <property type="project" value="TreeGrafter"/>
</dbReference>
<keyword evidence="2" id="KW-0812">Transmembrane</keyword>
<dbReference type="Pfam" id="PF12836">
    <property type="entry name" value="HHH_3"/>
    <property type="match status" value="1"/>
</dbReference>
<dbReference type="PATRIC" id="fig|303541.3.peg.772"/>
<dbReference type="RefSeq" id="WP_046306773.1">
    <property type="nucleotide sequence ID" value="NZ_KQ034000.1"/>
</dbReference>
<dbReference type="PANTHER" id="PTHR21180">
    <property type="entry name" value="ENDONUCLEASE/EXONUCLEASE/PHOSPHATASE FAMILY DOMAIN-CONTAINING PROTEIN 1"/>
    <property type="match status" value="1"/>
</dbReference>
<dbReference type="Proteomes" id="UP000033682">
    <property type="component" value="Unassembled WGS sequence"/>
</dbReference>
<sequence>MDWAKAKDFIIEHKQYVVIGIGILLVLLWLIGHSGNEQSNDSDFAIKQTETNEQEETEIREETQTDNKEVEKEVNEPKEVTCDISGAIENPGVYTLKYGARLNELIAAAGGLTSKAQIEKVNRALILRDQDKVHIPYHGEKLKENEIVSSVNGSFNSGELDNSSQSESANQASGVKVNINTASITDLQKLSGIGAKKAEQIIAYRQKNGNFKSIEDLKQVSGIGDKTFEALRSQLEV</sequence>
<keyword evidence="2" id="KW-1133">Transmembrane helix</keyword>
<evidence type="ECO:0000256" key="1">
    <source>
        <dbReference type="SAM" id="MobiDB-lite"/>
    </source>
</evidence>
<dbReference type="SUPFAM" id="SSF142984">
    <property type="entry name" value="Nqo1 middle domain-like"/>
    <property type="match status" value="1"/>
</dbReference>
<dbReference type="InterPro" id="IPR003583">
    <property type="entry name" value="Hlx-hairpin-Hlx_DNA-bd_motif"/>
</dbReference>
<dbReference type="InterPro" id="IPR010994">
    <property type="entry name" value="RuvA_2-like"/>
</dbReference>
<dbReference type="STRING" id="303541.JF72_06170"/>
<dbReference type="InterPro" id="IPR019554">
    <property type="entry name" value="Soluble_ligand-bd"/>
</dbReference>
<feature type="domain" description="Helix-hairpin-helix DNA-binding motif class 1" evidence="3">
    <location>
        <begin position="215"/>
        <end position="234"/>
    </location>
</feature>
<evidence type="ECO:0000259" key="3">
    <source>
        <dbReference type="SMART" id="SM00278"/>
    </source>
</evidence>
<feature type="transmembrane region" description="Helical" evidence="2">
    <location>
        <begin position="16"/>
        <end position="32"/>
    </location>
</feature>
<dbReference type="EMBL" id="JXLG01000005">
    <property type="protein sequence ID" value="KJY61338.1"/>
    <property type="molecule type" value="Genomic_DNA"/>
</dbReference>
<dbReference type="Gene3D" id="1.10.150.280">
    <property type="entry name" value="AF1531-like domain"/>
    <property type="match status" value="1"/>
</dbReference>
<comment type="caution">
    <text evidence="4">The sequence shown here is derived from an EMBL/GenBank/DDBJ whole genome shotgun (WGS) entry which is preliminary data.</text>
</comment>
<evidence type="ECO:0000313" key="4">
    <source>
        <dbReference type="EMBL" id="KJY61338.1"/>
    </source>
</evidence>
<dbReference type="SMART" id="SM00278">
    <property type="entry name" value="HhH1"/>
    <property type="match status" value="2"/>
</dbReference>
<evidence type="ECO:0000313" key="5">
    <source>
        <dbReference type="Proteomes" id="UP000033682"/>
    </source>
</evidence>
<dbReference type="Pfam" id="PF10531">
    <property type="entry name" value="SLBB"/>
    <property type="match status" value="1"/>
</dbReference>
<dbReference type="PANTHER" id="PTHR21180:SF32">
    <property type="entry name" value="ENDONUCLEASE_EXONUCLEASE_PHOSPHATASE FAMILY DOMAIN-CONTAINING PROTEIN 1"/>
    <property type="match status" value="1"/>
</dbReference>
<dbReference type="InterPro" id="IPR051675">
    <property type="entry name" value="Endo/Exo/Phosphatase_dom_1"/>
</dbReference>
<organism evidence="4 5">
    <name type="scientific">Lactobacillus apis</name>
    <dbReference type="NCBI Taxonomy" id="303541"/>
    <lineage>
        <taxon>Bacteria</taxon>
        <taxon>Bacillati</taxon>
        <taxon>Bacillota</taxon>
        <taxon>Bacilli</taxon>
        <taxon>Lactobacillales</taxon>
        <taxon>Lactobacillaceae</taxon>
        <taxon>Lactobacillus</taxon>
    </lineage>
</organism>
<dbReference type="SUPFAM" id="SSF47781">
    <property type="entry name" value="RuvA domain 2-like"/>
    <property type="match status" value="1"/>
</dbReference>
<dbReference type="InterPro" id="IPR004509">
    <property type="entry name" value="Competence_ComEA_HhH"/>
</dbReference>
<protein>
    <submittedName>
        <fullName evidence="4">Competence protein</fullName>
    </submittedName>
</protein>
<dbReference type="HOGENOM" id="CLU_052011_1_2_9"/>
<feature type="domain" description="Helix-hairpin-helix DNA-binding motif class 1" evidence="3">
    <location>
        <begin position="185"/>
        <end position="204"/>
    </location>
</feature>
<evidence type="ECO:0000256" key="2">
    <source>
        <dbReference type="SAM" id="Phobius"/>
    </source>
</evidence>
<dbReference type="GO" id="GO:0015627">
    <property type="term" value="C:type II protein secretion system complex"/>
    <property type="evidence" value="ECO:0007669"/>
    <property type="project" value="TreeGrafter"/>
</dbReference>
<dbReference type="GO" id="GO:0006281">
    <property type="term" value="P:DNA repair"/>
    <property type="evidence" value="ECO:0007669"/>
    <property type="project" value="InterPro"/>
</dbReference>
<keyword evidence="5" id="KW-1185">Reference proteome</keyword>
<feature type="region of interest" description="Disordered" evidence="1">
    <location>
        <begin position="49"/>
        <end position="76"/>
    </location>
</feature>
<dbReference type="NCBIfam" id="TIGR00426">
    <property type="entry name" value="competence protein ComEA helix-hairpin-helix repeat region"/>
    <property type="match status" value="1"/>
</dbReference>
<dbReference type="GO" id="GO:0003677">
    <property type="term" value="F:DNA binding"/>
    <property type="evidence" value="ECO:0007669"/>
    <property type="project" value="InterPro"/>
</dbReference>
<accession>A0A0F4LSM5</accession>
<gene>
    <name evidence="4" type="ORF">JF72_06170</name>
</gene>
<feature type="compositionally biased region" description="Basic and acidic residues" evidence="1">
    <location>
        <begin position="60"/>
        <end position="76"/>
    </location>
</feature>
<proteinExistence type="predicted"/>
<dbReference type="AlphaFoldDB" id="A0A0F4LSM5"/>
<name>A0A0F4LSM5_9LACO</name>
<dbReference type="Gene3D" id="3.10.560.10">
    <property type="entry name" value="Outer membrane lipoprotein wza domain like"/>
    <property type="match status" value="1"/>
</dbReference>
<keyword evidence="2" id="KW-0472">Membrane</keyword>